<proteinExistence type="predicted"/>
<dbReference type="PANTHER" id="PTHR23210">
    <property type="entry name" value="ACTIVATING TRANSCRIPTION FACTOR 7 INTERACTING PROTEIN"/>
    <property type="match status" value="1"/>
</dbReference>
<organism evidence="2 3">
    <name type="scientific">Rhinopithecus roxellana</name>
    <name type="common">Golden snub-nosed monkey</name>
    <name type="synonym">Pygathrix roxellana</name>
    <dbReference type="NCBI Taxonomy" id="61622"/>
    <lineage>
        <taxon>Eukaryota</taxon>
        <taxon>Metazoa</taxon>
        <taxon>Chordata</taxon>
        <taxon>Craniata</taxon>
        <taxon>Vertebrata</taxon>
        <taxon>Euteleostomi</taxon>
        <taxon>Mammalia</taxon>
        <taxon>Eutheria</taxon>
        <taxon>Euarchontoglires</taxon>
        <taxon>Primates</taxon>
        <taxon>Haplorrhini</taxon>
        <taxon>Catarrhini</taxon>
        <taxon>Cercopithecidae</taxon>
        <taxon>Colobinae</taxon>
        <taxon>Rhinopithecus</taxon>
    </lineage>
</organism>
<evidence type="ECO:0000313" key="3">
    <source>
        <dbReference type="Proteomes" id="UP000233200"/>
    </source>
</evidence>
<evidence type="ECO:0000313" key="2">
    <source>
        <dbReference type="Ensembl" id="ENSRROP00000005931.1"/>
    </source>
</evidence>
<feature type="domain" description="ATF7-interacting protein protein binding" evidence="1">
    <location>
        <begin position="247"/>
        <end position="352"/>
    </location>
</feature>
<dbReference type="Proteomes" id="UP000233200">
    <property type="component" value="Unplaced"/>
</dbReference>
<accession>A0A2K6NNT8</accession>
<protein>
    <recommendedName>
        <fullName evidence="1">ATF7-interacting protein protein binding domain-containing protein</fullName>
    </recommendedName>
</protein>
<reference evidence="2" key="2">
    <citation type="submission" date="2025-09" db="UniProtKB">
        <authorList>
            <consortium name="Ensembl"/>
        </authorList>
    </citation>
    <scope>IDENTIFICATION</scope>
</reference>
<dbReference type="GO" id="GO:0005667">
    <property type="term" value="C:transcription regulator complex"/>
    <property type="evidence" value="ECO:0007669"/>
    <property type="project" value="TreeGrafter"/>
</dbReference>
<reference evidence="2" key="1">
    <citation type="submission" date="2025-08" db="UniProtKB">
        <authorList>
            <consortium name="Ensembl"/>
        </authorList>
    </citation>
    <scope>IDENTIFICATION</scope>
</reference>
<dbReference type="Ensembl" id="ENSRROT00000026678.1">
    <property type="protein sequence ID" value="ENSRROP00000005931.1"/>
    <property type="gene ID" value="ENSRROG00000024025.1"/>
</dbReference>
<dbReference type="OMA" id="FEQCEED"/>
<dbReference type="STRING" id="61622.ENSRROP00000005931"/>
<evidence type="ECO:0000259" key="1">
    <source>
        <dbReference type="Pfam" id="PF16788"/>
    </source>
</evidence>
<keyword evidence="3" id="KW-1185">Reference proteome</keyword>
<dbReference type="Pfam" id="PF16788">
    <property type="entry name" value="ATF7IP_BD"/>
    <property type="match status" value="1"/>
</dbReference>
<dbReference type="GO" id="GO:0003712">
    <property type="term" value="F:transcription coregulator activity"/>
    <property type="evidence" value="ECO:0007669"/>
    <property type="project" value="TreeGrafter"/>
</dbReference>
<dbReference type="InterPro" id="IPR031870">
    <property type="entry name" value="ATF7IP_BD"/>
</dbReference>
<dbReference type="InterPro" id="IPR026085">
    <property type="entry name" value="ATF7-int"/>
</dbReference>
<sequence>MASPDRSKGKTLKQVEILNKSRHVEALKTEAAGSNARSGNQNFSPSVITSKCRYSENGASSMDSNKNLIPEKSKVFSWNCRKPVEEIVHSETKLEQVVCLYQKPSKTTDSPSTVFIQEAKDSLNTSKRSLFEHKGACSLKSSFCPLSLLSGGVQMPKSTATSTMVFHLETNSNSESHFDNILSSEGSHFVPSLVTNCVDDILKTEESSRTCPSSISNCESADSTWQSSLDTDNNSHYQKKRMFSENKEKIKRMKTSEQINENICVGLERQTAFLEQVRYLIIYSINYELFDNKLKELNECTGKIECRNKHEGIADELFTKIAKLQRHIKTVLFSQRNCLEPNMLSSNGAYKISEKLHQEIPSILSLLKL</sequence>
<dbReference type="GeneTree" id="ENSGT00530000063707"/>
<dbReference type="GO" id="GO:0005634">
    <property type="term" value="C:nucleus"/>
    <property type="evidence" value="ECO:0007669"/>
    <property type="project" value="TreeGrafter"/>
</dbReference>
<dbReference type="AlphaFoldDB" id="A0A2K6NNT8"/>
<dbReference type="GO" id="GO:0006355">
    <property type="term" value="P:regulation of DNA-templated transcription"/>
    <property type="evidence" value="ECO:0007669"/>
    <property type="project" value="TreeGrafter"/>
</dbReference>
<name>A0A2K6NNT8_RHIRO</name>
<dbReference type="PANTHER" id="PTHR23210:SF23">
    <property type="entry name" value="ACTIVATING TRANSCRIPTION FACTOR 7-INTERACTING PROTEIN 2"/>
    <property type="match status" value="1"/>
</dbReference>